<comment type="subcellular location">
    <subcellularLocation>
        <location evidence="1 6">Preautophagosomal structure membrane</location>
        <topology evidence="1 6">Peripheral membrane protein</topology>
    </subcellularLocation>
</comment>
<organism evidence="10 11">
    <name type="scientific">Porites lobata</name>
    <dbReference type="NCBI Taxonomy" id="104759"/>
    <lineage>
        <taxon>Eukaryota</taxon>
        <taxon>Metazoa</taxon>
        <taxon>Cnidaria</taxon>
        <taxon>Anthozoa</taxon>
        <taxon>Hexacorallia</taxon>
        <taxon>Scleractinia</taxon>
        <taxon>Fungiina</taxon>
        <taxon>Poritidae</taxon>
        <taxon>Porites</taxon>
    </lineage>
</organism>
<proteinExistence type="inferred from homology"/>
<dbReference type="Pfam" id="PF20637">
    <property type="entry name" value="ATG5_HBR"/>
    <property type="match status" value="1"/>
</dbReference>
<dbReference type="InterPro" id="IPR007239">
    <property type="entry name" value="Atg5"/>
</dbReference>
<keyword evidence="3 6" id="KW-1017">Isopeptide bond</keyword>
<dbReference type="Proteomes" id="UP001159405">
    <property type="component" value="Unassembled WGS sequence"/>
</dbReference>
<comment type="caution">
    <text evidence="10">The sequence shown here is derived from an EMBL/GenBank/DDBJ whole genome shotgun (WGS) entry which is preliminary data.</text>
</comment>
<evidence type="ECO:0000259" key="9">
    <source>
        <dbReference type="Pfam" id="PF20638"/>
    </source>
</evidence>
<dbReference type="Gene3D" id="3.10.20.90">
    <property type="entry name" value="Phosphatidylinositol 3-kinase Catalytic Subunit, Chain A, domain 1"/>
    <property type="match status" value="1"/>
</dbReference>
<evidence type="ECO:0000256" key="5">
    <source>
        <dbReference type="ARBA" id="ARBA00023006"/>
    </source>
</evidence>
<dbReference type="Pfam" id="PF20638">
    <property type="entry name" value="ATG5_UblA"/>
    <property type="match status" value="1"/>
</dbReference>
<evidence type="ECO:0000313" key="11">
    <source>
        <dbReference type="Proteomes" id="UP001159405"/>
    </source>
</evidence>
<evidence type="ECO:0000256" key="6">
    <source>
        <dbReference type="RuleBase" id="RU361202"/>
    </source>
</evidence>
<keyword evidence="6" id="KW-0472">Membrane</keyword>
<evidence type="ECO:0000256" key="3">
    <source>
        <dbReference type="ARBA" id="ARBA00022499"/>
    </source>
</evidence>
<comment type="similarity">
    <text evidence="2 6">Belongs to the ATG5 family.</text>
</comment>
<gene>
    <name evidence="10" type="ORF">PLOB_00020118</name>
</gene>
<name>A0ABN8RF72_9CNID</name>
<protein>
    <recommendedName>
        <fullName evidence="6">Autophagy protein 5</fullName>
    </recommendedName>
</protein>
<sequence>MAEDREVLRYIWDGRLPVCFNLSSDEVVQVEQPDPYYLLVPRLSYLTLVTDKVQRHFQRAISSESVDEMWFEYDGQPLKWHYPIGVLFDLHGSSASLPWNLTVHFQRFPEDKIMRCPAKEAIEAVFMSAVKEADNLKHRSQVINSMQKKDHKQLWLGLSNDKFEQFWAVNRRLMERTGDDPYFKFIPFRILQSDSPFIQQLFRPVTESGELRTLGDLLNEFVPEAFTSGSGAIDNEWRVVIHGIEPPLETPAQWISEHFSHPDNFLYIVLVRVV</sequence>
<evidence type="ECO:0000256" key="2">
    <source>
        <dbReference type="ARBA" id="ARBA00006910"/>
    </source>
</evidence>
<keyword evidence="11" id="KW-1185">Reference proteome</keyword>
<dbReference type="PANTHER" id="PTHR13040:SF2">
    <property type="entry name" value="AUTOPHAGY PROTEIN 5"/>
    <property type="match status" value="1"/>
</dbReference>
<keyword evidence="5 6" id="KW-0072">Autophagy</keyword>
<evidence type="ECO:0000259" key="7">
    <source>
        <dbReference type="Pfam" id="PF04106"/>
    </source>
</evidence>
<comment type="subunit">
    <text evidence="6">Conjugated with ATG12.</text>
</comment>
<evidence type="ECO:0000256" key="1">
    <source>
        <dbReference type="ARBA" id="ARBA00004623"/>
    </source>
</evidence>
<dbReference type="Pfam" id="PF04106">
    <property type="entry name" value="ATG5_UblB"/>
    <property type="match status" value="1"/>
</dbReference>
<dbReference type="Gene3D" id="3.10.20.620">
    <property type="match status" value="1"/>
</dbReference>
<accession>A0ABN8RF72</accession>
<evidence type="ECO:0000256" key="4">
    <source>
        <dbReference type="ARBA" id="ARBA00022843"/>
    </source>
</evidence>
<feature type="domain" description="Autophagy protein ATG5 UblA" evidence="9">
    <location>
        <begin position="11"/>
        <end position="105"/>
    </location>
</feature>
<keyword evidence="4 6" id="KW-0832">Ubl conjugation</keyword>
<dbReference type="Gene3D" id="1.10.246.190">
    <property type="entry name" value="Autophagy protein Apg5, helix rich domain"/>
    <property type="match status" value="1"/>
</dbReference>
<evidence type="ECO:0000313" key="10">
    <source>
        <dbReference type="EMBL" id="CAH3178039.1"/>
    </source>
</evidence>
<feature type="domain" description="Autophagy protein ATG5 alpha-helical bundle region" evidence="8">
    <location>
        <begin position="120"/>
        <end position="175"/>
    </location>
</feature>
<reference evidence="10 11" key="1">
    <citation type="submission" date="2022-05" db="EMBL/GenBank/DDBJ databases">
        <authorList>
            <consortium name="Genoscope - CEA"/>
            <person name="William W."/>
        </authorList>
    </citation>
    <scope>NUCLEOTIDE SEQUENCE [LARGE SCALE GENOMIC DNA]</scope>
</reference>
<dbReference type="InterPro" id="IPR048939">
    <property type="entry name" value="ATG5_UblA"/>
</dbReference>
<dbReference type="EMBL" id="CALNXK010000234">
    <property type="protein sequence ID" value="CAH3178039.1"/>
    <property type="molecule type" value="Genomic_DNA"/>
</dbReference>
<comment type="function">
    <text evidence="6">Involved in autophagic vesicle formation.</text>
</comment>
<dbReference type="InterPro" id="IPR048940">
    <property type="entry name" value="ATG5_HBR"/>
</dbReference>
<dbReference type="PANTHER" id="PTHR13040">
    <property type="entry name" value="AUTOPHAGY PROTEIN 5"/>
    <property type="match status" value="1"/>
</dbReference>
<dbReference type="InterPro" id="IPR042526">
    <property type="entry name" value="Atg5_HR"/>
</dbReference>
<feature type="domain" description="Autophagy protein ATG5 UblB" evidence="7">
    <location>
        <begin position="186"/>
        <end position="270"/>
    </location>
</feature>
<dbReference type="InterPro" id="IPR048318">
    <property type="entry name" value="ATG5_UblB"/>
</dbReference>
<evidence type="ECO:0000259" key="8">
    <source>
        <dbReference type="Pfam" id="PF20637"/>
    </source>
</evidence>
<dbReference type="InterPro" id="IPR042527">
    <property type="entry name" value="Atg5_UblA_dom_sf"/>
</dbReference>